<comment type="pathway">
    <text evidence="1">Porphyrin-containing compound metabolism; protoporphyrin-IX biosynthesis; coproporphyrinogen-III from 5-aminolevulinate: step 1/4.</text>
</comment>
<evidence type="ECO:0000313" key="16">
    <source>
        <dbReference type="Proteomes" id="UP000001017"/>
    </source>
</evidence>
<comment type="similarity">
    <text evidence="2 14">Belongs to the ALAD family.</text>
</comment>
<dbReference type="GO" id="GO:0005829">
    <property type="term" value="C:cytosol"/>
    <property type="evidence" value="ECO:0007669"/>
    <property type="project" value="TreeGrafter"/>
</dbReference>
<dbReference type="InterPro" id="IPR030656">
    <property type="entry name" value="ALAD_AS"/>
</dbReference>
<keyword evidence="5" id="KW-0350">Heme biosynthesis</keyword>
<dbReference type="Gene3D" id="3.20.20.70">
    <property type="entry name" value="Aldolase class I"/>
    <property type="match status" value="1"/>
</dbReference>
<feature type="binding site" evidence="10">
    <location>
        <position position="203"/>
    </location>
    <ligand>
        <name>5-aminolevulinate</name>
        <dbReference type="ChEBI" id="CHEBI:356416"/>
        <label>1</label>
    </ligand>
</feature>
<evidence type="ECO:0000256" key="4">
    <source>
        <dbReference type="ARBA" id="ARBA00020771"/>
    </source>
</evidence>
<feature type="binding site" evidence="11">
    <location>
        <position position="128"/>
    </location>
    <ligand>
        <name>Zn(2+)</name>
        <dbReference type="ChEBI" id="CHEBI:29105"/>
        <note>catalytic</note>
    </ligand>
</feature>
<comment type="catalytic activity">
    <reaction evidence="8 13">
        <text>2 5-aminolevulinate = porphobilinogen + 2 H2O + H(+)</text>
        <dbReference type="Rhea" id="RHEA:24064"/>
        <dbReference type="ChEBI" id="CHEBI:15377"/>
        <dbReference type="ChEBI" id="CHEBI:15378"/>
        <dbReference type="ChEBI" id="CHEBI:58126"/>
        <dbReference type="ChEBI" id="CHEBI:356416"/>
        <dbReference type="EC" id="4.2.1.24"/>
    </reaction>
</comment>
<feature type="binding site" evidence="10">
    <location>
        <position position="272"/>
    </location>
    <ligand>
        <name>5-aminolevulinate</name>
        <dbReference type="ChEBI" id="CHEBI:356416"/>
        <label>2</label>
    </ligand>
</feature>
<dbReference type="FunFam" id="3.20.20.70:FF:000019">
    <property type="entry name" value="Delta-aminolevulinic acid dehydratase"/>
    <property type="match status" value="1"/>
</dbReference>
<feature type="binding site" evidence="12">
    <location>
        <position position="231"/>
    </location>
    <ligand>
        <name>Mg(2+)</name>
        <dbReference type="ChEBI" id="CHEBI:18420"/>
    </ligand>
</feature>
<evidence type="ECO:0000313" key="15">
    <source>
        <dbReference type="EMBL" id="BAB60266.1"/>
    </source>
</evidence>
<evidence type="ECO:0000256" key="8">
    <source>
        <dbReference type="ARBA" id="ARBA00047651"/>
    </source>
</evidence>
<dbReference type="PaxDb" id="273116-14325362"/>
<dbReference type="GO" id="GO:0004655">
    <property type="term" value="F:porphobilinogen synthase activity"/>
    <property type="evidence" value="ECO:0007669"/>
    <property type="project" value="UniProtKB-EC"/>
</dbReference>
<keyword evidence="6 13" id="KW-0456">Lyase</keyword>
<feature type="binding site" evidence="10">
    <location>
        <position position="215"/>
    </location>
    <ligand>
        <name>5-aminolevulinate</name>
        <dbReference type="ChEBI" id="CHEBI:356416"/>
        <label>1</label>
    </ligand>
</feature>
<dbReference type="EC" id="4.2.1.24" evidence="3 13"/>
<evidence type="ECO:0000256" key="13">
    <source>
        <dbReference type="RuleBase" id="RU000515"/>
    </source>
</evidence>
<sequence>MYPIVRMRRYRKDQNLRDFISEIRVSIDKLIMPIFIDENIKEKTQISSMPGIFRYPISQLEDYVKHLEDIGIKSVLLFGIPKYKDSFGSSAYDKNSIIQRSISLIKETTDIVTIADLCLCEYTDTGQCGLISNDYVDNDKTLEVYRKIAVSYAEAGVDIVAPSGMMDGQVKAIREALDSSGYVNTMIMAYSSKFSSNLYGPFREAAESAPKVGDRKSYQLDYRNGKEAIREIELDIDEGADIVMVKPAIFYLDIIRSARDRFNLPLAAYSVSGEYSMIVNAVNQGLIGEDSVNEALTAVFRAGADIVITYFAERLAESRKA</sequence>
<feature type="binding site" evidence="11">
    <location>
        <position position="120"/>
    </location>
    <ligand>
        <name>Zn(2+)</name>
        <dbReference type="ChEBI" id="CHEBI:29105"/>
        <note>catalytic</note>
    </ligand>
</feature>
<dbReference type="SUPFAM" id="SSF51569">
    <property type="entry name" value="Aldolase"/>
    <property type="match status" value="1"/>
</dbReference>
<dbReference type="InterPro" id="IPR013785">
    <property type="entry name" value="Aldolase_TIM"/>
</dbReference>
<keyword evidence="7 13" id="KW-0627">Porphyrin biosynthesis</keyword>
<feature type="binding site" evidence="10">
    <location>
        <position position="310"/>
    </location>
    <ligand>
        <name>5-aminolevulinate</name>
        <dbReference type="ChEBI" id="CHEBI:356416"/>
        <label>2</label>
    </ligand>
</feature>
<reference evidence="15 16" key="1">
    <citation type="journal article" date="1999" name="Proc. Jpn. Acad.">
        <title>Determination of the complete genomic DNA sequence of Thermoplasma volvanium GSS1.</title>
        <authorList>
            <person name="Kawashima T."/>
            <person name="Yamamoto Y."/>
            <person name="Aramaki H."/>
            <person name="Nunoshiba T."/>
            <person name="Kawamoto T."/>
            <person name="Watanabe K."/>
            <person name="Yamazaki M."/>
            <person name="Kanehori K."/>
            <person name="Amano N."/>
            <person name="Ohya Y."/>
            <person name="Makino K."/>
            <person name="Suzuki M."/>
        </authorList>
    </citation>
    <scope>NUCLEOTIDE SEQUENCE [LARGE SCALE GENOMIC DNA]</scope>
    <source>
        <strain evidence="16">ATCC 51530 / DSM 4299 / JCM 9571 / NBRC 15438 / GSS1</strain>
    </source>
</reference>
<dbReference type="CDD" id="cd00384">
    <property type="entry name" value="ALAD_PBGS"/>
    <property type="match status" value="1"/>
</dbReference>
<evidence type="ECO:0000256" key="14">
    <source>
        <dbReference type="RuleBase" id="RU004161"/>
    </source>
</evidence>
<protein>
    <recommendedName>
        <fullName evidence="4 13">Delta-aminolevulinic acid dehydratase</fullName>
        <ecNumber evidence="3 13">4.2.1.24</ecNumber>
    </recommendedName>
</protein>
<keyword evidence="12" id="KW-0460">Magnesium</keyword>
<dbReference type="GO" id="GO:0006782">
    <property type="term" value="P:protoporphyrinogen IX biosynthetic process"/>
    <property type="evidence" value="ECO:0007669"/>
    <property type="project" value="UniProtKB-UniPathway"/>
</dbReference>
<comment type="subunit">
    <text evidence="13">Homooctamer.</text>
</comment>
<keyword evidence="11" id="KW-0862">Zinc</keyword>
<dbReference type="InterPro" id="IPR001731">
    <property type="entry name" value="ALAD"/>
</dbReference>
<reference evidence="15 16" key="2">
    <citation type="journal article" date="2000" name="Proc. Natl. Acad. Sci. U.S.A.">
        <title>Archaeal adaptation to higher temperatures revealed by genomic sequence of Thermoplasma volcanium.</title>
        <authorList>
            <person name="Kawashima T."/>
            <person name="Amano N."/>
            <person name="Koike H."/>
            <person name="Makino S."/>
            <person name="Higuchi S."/>
            <person name="Kawashima-Ohya Y."/>
            <person name="Watanabe K."/>
            <person name="Yamazaki M."/>
            <person name="Kanehori K."/>
            <person name="Kawamoto T."/>
            <person name="Nunoshiba T."/>
            <person name="Yamamoto Y."/>
            <person name="Aramaki H."/>
            <person name="Makino K."/>
            <person name="Suzuki M."/>
        </authorList>
    </citation>
    <scope>NUCLEOTIDE SEQUENCE [LARGE SCALE GENOMIC DNA]</scope>
    <source>
        <strain evidence="16">ATCC 51530 / DSM 4299 / JCM 9571 / NBRC 15438 / GSS1</strain>
    </source>
</reference>
<feature type="active site" description="Schiff-base intermediate with substrate" evidence="9">
    <location>
        <position position="246"/>
    </location>
</feature>
<dbReference type="NCBIfam" id="NF006762">
    <property type="entry name" value="PRK09283.1"/>
    <property type="match status" value="1"/>
</dbReference>
<dbReference type="EMBL" id="BA000011">
    <property type="protein sequence ID" value="BAB60266.1"/>
    <property type="molecule type" value="Genomic_DNA"/>
</dbReference>
<dbReference type="OrthoDB" id="8493at2157"/>
<evidence type="ECO:0000256" key="3">
    <source>
        <dbReference type="ARBA" id="ARBA00012053"/>
    </source>
</evidence>
<evidence type="ECO:0000256" key="2">
    <source>
        <dbReference type="ARBA" id="ARBA00008055"/>
    </source>
</evidence>
<gene>
    <name evidence="15" type="ORF">TVG1155064</name>
</gene>
<evidence type="ECO:0000256" key="11">
    <source>
        <dbReference type="PIRSR" id="PIRSR001415-3"/>
    </source>
</evidence>
<name>Q979N6_THEVO</name>
<accession>Q979N6</accession>
<feature type="binding site" evidence="11">
    <location>
        <position position="118"/>
    </location>
    <ligand>
        <name>Zn(2+)</name>
        <dbReference type="ChEBI" id="CHEBI:29105"/>
        <note>catalytic</note>
    </ligand>
</feature>
<dbReference type="RefSeq" id="WP_010917358.1">
    <property type="nucleotide sequence ID" value="NC_002689.2"/>
</dbReference>
<dbReference type="PIRSF" id="PIRSF001415">
    <property type="entry name" value="Porphbilin_synth"/>
    <property type="match status" value="1"/>
</dbReference>
<organism evidence="15 16">
    <name type="scientific">Thermoplasma volcanium (strain ATCC 51530 / DSM 4299 / JCM 9571 / NBRC 15438 / GSS1)</name>
    <dbReference type="NCBI Taxonomy" id="273116"/>
    <lineage>
        <taxon>Archaea</taxon>
        <taxon>Methanobacteriati</taxon>
        <taxon>Thermoplasmatota</taxon>
        <taxon>Thermoplasmata</taxon>
        <taxon>Thermoplasmatales</taxon>
        <taxon>Thermoplasmataceae</taxon>
        <taxon>Thermoplasma</taxon>
    </lineage>
</organism>
<dbReference type="HOGENOM" id="CLU_035731_0_0_2"/>
<evidence type="ECO:0000256" key="12">
    <source>
        <dbReference type="PIRSR" id="PIRSR001415-5"/>
    </source>
</evidence>
<dbReference type="PROSITE" id="PS00169">
    <property type="entry name" value="D_ALA_DEHYDRATASE"/>
    <property type="match status" value="1"/>
</dbReference>
<evidence type="ECO:0000256" key="1">
    <source>
        <dbReference type="ARBA" id="ARBA00004694"/>
    </source>
</evidence>
<dbReference type="SMART" id="SM01004">
    <property type="entry name" value="ALAD"/>
    <property type="match status" value="1"/>
</dbReference>
<dbReference type="Proteomes" id="UP000001017">
    <property type="component" value="Chromosome"/>
</dbReference>
<dbReference type="GeneID" id="1441240"/>
<evidence type="ECO:0000256" key="7">
    <source>
        <dbReference type="ARBA" id="ARBA00023244"/>
    </source>
</evidence>
<dbReference type="AlphaFoldDB" id="Q979N6"/>
<dbReference type="eggNOG" id="arCOG04300">
    <property type="taxonomic scope" value="Archaea"/>
</dbReference>
<feature type="active site" description="Schiff-base intermediate with substrate" evidence="9">
    <location>
        <position position="193"/>
    </location>
</feature>
<evidence type="ECO:0000256" key="9">
    <source>
        <dbReference type="PIRSR" id="PIRSR001415-1"/>
    </source>
</evidence>
<evidence type="ECO:0000256" key="5">
    <source>
        <dbReference type="ARBA" id="ARBA00023133"/>
    </source>
</evidence>
<dbReference type="GO" id="GO:0008270">
    <property type="term" value="F:zinc ion binding"/>
    <property type="evidence" value="ECO:0007669"/>
    <property type="project" value="TreeGrafter"/>
</dbReference>
<dbReference type="STRING" id="273116.gene:9381923"/>
<dbReference type="PANTHER" id="PTHR11458">
    <property type="entry name" value="DELTA-AMINOLEVULINIC ACID DEHYDRATASE"/>
    <property type="match status" value="1"/>
</dbReference>
<proteinExistence type="inferred from homology"/>
<keyword evidence="11" id="KW-0479">Metal-binding</keyword>
<dbReference type="KEGG" id="tvo:TVG1155064"/>
<evidence type="ECO:0000256" key="6">
    <source>
        <dbReference type="ARBA" id="ARBA00023239"/>
    </source>
</evidence>
<dbReference type="PRINTS" id="PR00144">
    <property type="entry name" value="DALDHYDRTASE"/>
</dbReference>
<dbReference type="Pfam" id="PF00490">
    <property type="entry name" value="ALAD"/>
    <property type="match status" value="1"/>
</dbReference>
<dbReference type="PANTHER" id="PTHR11458:SF0">
    <property type="entry name" value="DELTA-AMINOLEVULINIC ACID DEHYDRATASE"/>
    <property type="match status" value="1"/>
</dbReference>
<evidence type="ECO:0000256" key="10">
    <source>
        <dbReference type="PIRSR" id="PIRSR001415-2"/>
    </source>
</evidence>
<dbReference type="PhylomeDB" id="Q979N6"/>
<dbReference type="UniPathway" id="UPA00251">
    <property type="reaction ID" value="UER00318"/>
</dbReference>
<keyword evidence="16" id="KW-1185">Reference proteome</keyword>